<dbReference type="Proteomes" id="UP000023152">
    <property type="component" value="Unassembled WGS sequence"/>
</dbReference>
<dbReference type="AlphaFoldDB" id="X6LAE1"/>
<reference evidence="4 5" key="1">
    <citation type="journal article" date="2013" name="Curr. Biol.">
        <title>The Genome of the Foraminiferan Reticulomyxa filosa.</title>
        <authorList>
            <person name="Glockner G."/>
            <person name="Hulsmann N."/>
            <person name="Schleicher M."/>
            <person name="Noegel A.A."/>
            <person name="Eichinger L."/>
            <person name="Gallinger C."/>
            <person name="Pawlowski J."/>
            <person name="Sierra R."/>
            <person name="Euteneuer U."/>
            <person name="Pillet L."/>
            <person name="Moustafa A."/>
            <person name="Platzer M."/>
            <person name="Groth M."/>
            <person name="Szafranski K."/>
            <person name="Schliwa M."/>
        </authorList>
    </citation>
    <scope>NUCLEOTIDE SEQUENCE [LARGE SCALE GENOMIC DNA]</scope>
</reference>
<keyword evidence="5" id="KW-1185">Reference proteome</keyword>
<dbReference type="GO" id="GO:1990234">
    <property type="term" value="C:transferase complex"/>
    <property type="evidence" value="ECO:0007669"/>
    <property type="project" value="UniProtKB-ARBA"/>
</dbReference>
<dbReference type="OrthoDB" id="674604at2759"/>
<feature type="repeat" description="WD" evidence="3">
    <location>
        <begin position="1"/>
        <end position="24"/>
    </location>
</feature>
<evidence type="ECO:0000256" key="2">
    <source>
        <dbReference type="ARBA" id="ARBA00022737"/>
    </source>
</evidence>
<evidence type="ECO:0000256" key="3">
    <source>
        <dbReference type="PROSITE-ProRule" id="PRU00221"/>
    </source>
</evidence>
<keyword evidence="1 3" id="KW-0853">WD repeat</keyword>
<dbReference type="InterPro" id="IPR015943">
    <property type="entry name" value="WD40/YVTN_repeat-like_dom_sf"/>
</dbReference>
<feature type="non-terminal residue" evidence="4">
    <location>
        <position position="133"/>
    </location>
</feature>
<accession>X6LAE1</accession>
<dbReference type="InterPro" id="IPR036322">
    <property type="entry name" value="WD40_repeat_dom_sf"/>
</dbReference>
<evidence type="ECO:0000313" key="5">
    <source>
        <dbReference type="Proteomes" id="UP000023152"/>
    </source>
</evidence>
<organism evidence="4 5">
    <name type="scientific">Reticulomyxa filosa</name>
    <dbReference type="NCBI Taxonomy" id="46433"/>
    <lineage>
        <taxon>Eukaryota</taxon>
        <taxon>Sar</taxon>
        <taxon>Rhizaria</taxon>
        <taxon>Retaria</taxon>
        <taxon>Foraminifera</taxon>
        <taxon>Monothalamids</taxon>
        <taxon>Reticulomyxidae</taxon>
        <taxon>Reticulomyxa</taxon>
    </lineage>
</organism>
<sequence>TICSASDDKTVRFWDIKSAKEYQTFKEHNNYVLTIQFSPFTDGKYLCSGSSDNTIRLWDVETSKSLHVFNGHSNYIQCVEFSPLQSNSKDTNKIGVIGGAGYTICSGSNDNTIRLWDIENTKQLVVFNGHESW</sequence>
<feature type="non-terminal residue" evidence="4">
    <location>
        <position position="1"/>
    </location>
</feature>
<dbReference type="InterPro" id="IPR020472">
    <property type="entry name" value="WD40_PAC1"/>
</dbReference>
<name>X6LAE1_RETFI</name>
<dbReference type="Pfam" id="PF00400">
    <property type="entry name" value="WD40"/>
    <property type="match status" value="3"/>
</dbReference>
<dbReference type="InterPro" id="IPR001680">
    <property type="entry name" value="WD40_rpt"/>
</dbReference>
<dbReference type="PANTHER" id="PTHR22847:SF637">
    <property type="entry name" value="WD REPEAT DOMAIN 5B"/>
    <property type="match status" value="1"/>
</dbReference>
<dbReference type="PANTHER" id="PTHR22847">
    <property type="entry name" value="WD40 REPEAT PROTEIN"/>
    <property type="match status" value="1"/>
</dbReference>
<dbReference type="PROSITE" id="PS00678">
    <property type="entry name" value="WD_REPEATS_1"/>
    <property type="match status" value="3"/>
</dbReference>
<protein>
    <submittedName>
        <fullName evidence="4">WD-40 repeat-containing protein</fullName>
    </submittedName>
</protein>
<proteinExistence type="predicted"/>
<evidence type="ECO:0000256" key="1">
    <source>
        <dbReference type="ARBA" id="ARBA00022574"/>
    </source>
</evidence>
<feature type="repeat" description="WD" evidence="3">
    <location>
        <begin position="25"/>
        <end position="68"/>
    </location>
</feature>
<dbReference type="SUPFAM" id="SSF50978">
    <property type="entry name" value="WD40 repeat-like"/>
    <property type="match status" value="1"/>
</dbReference>
<dbReference type="SMART" id="SM00320">
    <property type="entry name" value="WD40"/>
    <property type="match status" value="2"/>
</dbReference>
<evidence type="ECO:0000313" key="4">
    <source>
        <dbReference type="EMBL" id="ETN98982.1"/>
    </source>
</evidence>
<keyword evidence="2" id="KW-0677">Repeat</keyword>
<comment type="caution">
    <text evidence="4">The sequence shown here is derived from an EMBL/GenBank/DDBJ whole genome shotgun (WGS) entry which is preliminary data.</text>
</comment>
<dbReference type="InterPro" id="IPR019775">
    <property type="entry name" value="WD40_repeat_CS"/>
</dbReference>
<dbReference type="PROSITE" id="PS50294">
    <property type="entry name" value="WD_REPEATS_REGION"/>
    <property type="match status" value="1"/>
</dbReference>
<dbReference type="PRINTS" id="PR00320">
    <property type="entry name" value="GPROTEINBRPT"/>
</dbReference>
<dbReference type="Gene3D" id="2.130.10.10">
    <property type="entry name" value="YVTN repeat-like/Quinoprotein amine dehydrogenase"/>
    <property type="match status" value="1"/>
</dbReference>
<feature type="repeat" description="WD" evidence="3">
    <location>
        <begin position="104"/>
        <end position="126"/>
    </location>
</feature>
<dbReference type="PROSITE" id="PS50082">
    <property type="entry name" value="WD_REPEATS_2"/>
    <property type="match status" value="3"/>
</dbReference>
<dbReference type="EMBL" id="ASPP01045233">
    <property type="protein sequence ID" value="ETN98982.1"/>
    <property type="molecule type" value="Genomic_DNA"/>
</dbReference>
<gene>
    <name evidence="4" type="ORF">RFI_38505</name>
</gene>